<dbReference type="PANTHER" id="PTHR10443">
    <property type="entry name" value="MICROSOMAL DIPEPTIDASE"/>
    <property type="match status" value="1"/>
</dbReference>
<organism evidence="1 2">
    <name type="scientific">Steroidobacter flavus</name>
    <dbReference type="NCBI Taxonomy" id="1842136"/>
    <lineage>
        <taxon>Bacteria</taxon>
        <taxon>Pseudomonadati</taxon>
        <taxon>Pseudomonadota</taxon>
        <taxon>Gammaproteobacteria</taxon>
        <taxon>Steroidobacterales</taxon>
        <taxon>Steroidobacteraceae</taxon>
        <taxon>Steroidobacter</taxon>
    </lineage>
</organism>
<protein>
    <submittedName>
        <fullName evidence="1">Dipeptidase</fullName>
    </submittedName>
</protein>
<dbReference type="RefSeq" id="WP_380600987.1">
    <property type="nucleotide sequence ID" value="NZ_JBHSDU010000014.1"/>
</dbReference>
<name>A0ABV8SWN9_9GAMM</name>
<accession>A0ABV8SWN9</accession>
<dbReference type="SUPFAM" id="SSF51556">
    <property type="entry name" value="Metallo-dependent hydrolases"/>
    <property type="match status" value="1"/>
</dbReference>
<comment type="caution">
    <text evidence="1">The sequence shown here is derived from an EMBL/GenBank/DDBJ whole genome shotgun (WGS) entry which is preliminary data.</text>
</comment>
<sequence length="326" mass="35573">MLVVDGLDPSSLSAEYLDLLRAGGVSCWHRSVGDDFASFASLLSFCDEHKTRIAPAGCVRDIREFHRQGIISLVSGWQSADGLIVAGEPELGNLRAYHELGLRICGIAYNVANQFGGGCLDPQVGLTRAGHRLVEEIHRSHIVLDVGGHTNEQTSFDAIAISAGVPVICSHTNVRALNDNPRCSTDRMLEAIARTGGVVGVTAFSDFHVRKASDTQVMRTPQASLDRHLDQYDYLKRLVGTDHIGLGPDFLSGRNDSGRLSAADQLIMAPEAYSQETPWFYVKGFESIDELPNVAQGLLQRGWSTADVRKVLGENWLRVYEAVWGA</sequence>
<dbReference type="PROSITE" id="PS51365">
    <property type="entry name" value="RENAL_DIPEPTIDASE_2"/>
    <property type="match status" value="1"/>
</dbReference>
<evidence type="ECO:0000313" key="1">
    <source>
        <dbReference type="EMBL" id="MFC4311976.1"/>
    </source>
</evidence>
<gene>
    <name evidence="1" type="ORF">ACFPN2_23035</name>
</gene>
<dbReference type="PANTHER" id="PTHR10443:SF12">
    <property type="entry name" value="DIPEPTIDASE"/>
    <property type="match status" value="1"/>
</dbReference>
<dbReference type="InterPro" id="IPR008257">
    <property type="entry name" value="Pept_M19"/>
</dbReference>
<dbReference type="Proteomes" id="UP001595904">
    <property type="component" value="Unassembled WGS sequence"/>
</dbReference>
<keyword evidence="2" id="KW-1185">Reference proteome</keyword>
<proteinExistence type="predicted"/>
<dbReference type="InterPro" id="IPR032466">
    <property type="entry name" value="Metal_Hydrolase"/>
</dbReference>
<dbReference type="Pfam" id="PF01244">
    <property type="entry name" value="Peptidase_M19"/>
    <property type="match status" value="1"/>
</dbReference>
<reference evidence="2" key="1">
    <citation type="journal article" date="2019" name="Int. J. Syst. Evol. Microbiol.">
        <title>The Global Catalogue of Microorganisms (GCM) 10K type strain sequencing project: providing services to taxonomists for standard genome sequencing and annotation.</title>
        <authorList>
            <consortium name="The Broad Institute Genomics Platform"/>
            <consortium name="The Broad Institute Genome Sequencing Center for Infectious Disease"/>
            <person name="Wu L."/>
            <person name="Ma J."/>
        </authorList>
    </citation>
    <scope>NUCLEOTIDE SEQUENCE [LARGE SCALE GENOMIC DNA]</scope>
    <source>
        <strain evidence="2">CGMCC 1.10759</strain>
    </source>
</reference>
<dbReference type="Gene3D" id="3.20.20.140">
    <property type="entry name" value="Metal-dependent hydrolases"/>
    <property type="match status" value="1"/>
</dbReference>
<dbReference type="EMBL" id="JBHSDU010000014">
    <property type="protein sequence ID" value="MFC4311976.1"/>
    <property type="molecule type" value="Genomic_DNA"/>
</dbReference>
<evidence type="ECO:0000313" key="2">
    <source>
        <dbReference type="Proteomes" id="UP001595904"/>
    </source>
</evidence>